<dbReference type="PANTHER" id="PTHR33273:SF4">
    <property type="entry name" value="ENDONUCLEASE_EXONUCLEASE_PHOSPHATASE DOMAIN-CONTAINING PROTEIN"/>
    <property type="match status" value="1"/>
</dbReference>
<gene>
    <name evidence="3" type="ORF">Ocin01_17402</name>
</gene>
<keyword evidence="3" id="KW-0548">Nucleotidyltransferase</keyword>
<evidence type="ECO:0000259" key="2">
    <source>
        <dbReference type="Pfam" id="PF14529"/>
    </source>
</evidence>
<feature type="region of interest" description="Disordered" evidence="1">
    <location>
        <begin position="1"/>
        <end position="20"/>
    </location>
</feature>
<dbReference type="STRING" id="48709.A0A1D2M8H9"/>
<reference evidence="3 4" key="1">
    <citation type="journal article" date="2016" name="Genome Biol. Evol.">
        <title>Gene Family Evolution Reflects Adaptation to Soil Environmental Stressors in the Genome of the Collembolan Orchesella cincta.</title>
        <authorList>
            <person name="Faddeeva-Vakhrusheva A."/>
            <person name="Derks M.F."/>
            <person name="Anvar S.Y."/>
            <person name="Agamennone V."/>
            <person name="Suring W."/>
            <person name="Smit S."/>
            <person name="van Straalen N.M."/>
            <person name="Roelofs D."/>
        </authorList>
    </citation>
    <scope>NUCLEOTIDE SEQUENCE [LARGE SCALE GENOMIC DNA]</scope>
    <source>
        <tissue evidence="3">Mixed pool</tissue>
    </source>
</reference>
<dbReference type="SUPFAM" id="SSF56219">
    <property type="entry name" value="DNase I-like"/>
    <property type="match status" value="1"/>
</dbReference>
<dbReference type="OrthoDB" id="415068at2759"/>
<evidence type="ECO:0000313" key="3">
    <source>
        <dbReference type="EMBL" id="ODM89280.1"/>
    </source>
</evidence>
<feature type="region of interest" description="Disordered" evidence="1">
    <location>
        <begin position="83"/>
        <end position="112"/>
    </location>
</feature>
<feature type="region of interest" description="Disordered" evidence="1">
    <location>
        <begin position="217"/>
        <end position="243"/>
    </location>
</feature>
<dbReference type="PANTHER" id="PTHR33273">
    <property type="entry name" value="DOMAIN-CONTAINING PROTEIN, PUTATIVE-RELATED"/>
    <property type="match status" value="1"/>
</dbReference>
<dbReference type="EMBL" id="LJIJ01002754">
    <property type="protein sequence ID" value="ODM89280.1"/>
    <property type="molecule type" value="Genomic_DNA"/>
</dbReference>
<keyword evidence="4" id="KW-1185">Reference proteome</keyword>
<dbReference type="InterPro" id="IPR036691">
    <property type="entry name" value="Endo/exonu/phosph_ase_sf"/>
</dbReference>
<evidence type="ECO:0000256" key="1">
    <source>
        <dbReference type="SAM" id="MobiDB-lite"/>
    </source>
</evidence>
<feature type="region of interest" description="Disordered" evidence="1">
    <location>
        <begin position="58"/>
        <end position="77"/>
    </location>
</feature>
<feature type="region of interest" description="Disordered" evidence="1">
    <location>
        <begin position="582"/>
        <end position="604"/>
    </location>
</feature>
<dbReference type="AlphaFoldDB" id="A0A1D2M8H9"/>
<dbReference type="Proteomes" id="UP000094527">
    <property type="component" value="Unassembled WGS sequence"/>
</dbReference>
<dbReference type="GO" id="GO:0003964">
    <property type="term" value="F:RNA-directed DNA polymerase activity"/>
    <property type="evidence" value="ECO:0007669"/>
    <property type="project" value="UniProtKB-KW"/>
</dbReference>
<keyword evidence="3" id="KW-0808">Transferase</keyword>
<dbReference type="InterPro" id="IPR005135">
    <property type="entry name" value="Endo/exonuclease/phosphatase"/>
</dbReference>
<name>A0A1D2M8H9_ORCCI</name>
<feature type="compositionally biased region" description="Basic and acidic residues" evidence="1">
    <location>
        <begin position="88"/>
        <end position="112"/>
    </location>
</feature>
<proteinExistence type="predicted"/>
<accession>A0A1D2M8H9</accession>
<dbReference type="Pfam" id="PF14529">
    <property type="entry name" value="Exo_endo_phos_2"/>
    <property type="match status" value="1"/>
</dbReference>
<feature type="compositionally biased region" description="Polar residues" evidence="1">
    <location>
        <begin position="222"/>
        <end position="243"/>
    </location>
</feature>
<feature type="domain" description="Endonuclease/exonuclease/phosphatase" evidence="2">
    <location>
        <begin position="315"/>
        <end position="423"/>
    </location>
</feature>
<comment type="caution">
    <text evidence="3">The sequence shown here is derived from an EMBL/GenBank/DDBJ whole genome shotgun (WGS) entry which is preliminary data.</text>
</comment>
<protein>
    <submittedName>
        <fullName evidence="3">RNA-directed DNA polymerase from mobile element jockey</fullName>
    </submittedName>
</protein>
<dbReference type="OMA" id="ENCNIHA"/>
<evidence type="ECO:0000313" key="4">
    <source>
        <dbReference type="Proteomes" id="UP000094527"/>
    </source>
</evidence>
<keyword evidence="3" id="KW-0695">RNA-directed DNA polymerase</keyword>
<dbReference type="Gene3D" id="3.60.10.10">
    <property type="entry name" value="Endonuclease/exonuclease/phosphatase"/>
    <property type="match status" value="1"/>
</dbReference>
<sequence length="604" mass="69618">MSFNQLSFPSAYPTAMDTNTLSAGNTATIQALKTENEILKGEIEKLRKMYFDLYESTQKERNTRTQQQIEETGYPSWEEEERIVEEETTTKESTQKLTKELSERKKEFHTYENKQTRPIKVMARNLPPTLSEEEILDSVKSQGLKITQVNQKLRFVKNDGIVSQIKLPLFMLTFEHDEDRCTKSPQAPPKCCNCGEAHPANYRGCAVAKKLQELRDKKNPVKKNNSQQNEKNAYQPKQTTQQQDIETHLTNKSYIKVNDYNIYHTHHPDNQAHGGSAVLIRNNIKHVEELQMQHEHIQLSVITVTSTKQNIKLGAIYIPPKHNLKTEDYRKILIHMGERFIIGGDFNAKHSSWGSRLDNTKGKELFKATQLENCNIHATGNPTYWPTDHNKIPDSLDFFISRKVANNFIKIEDNLDLESDHTAQILTMSNSPILKQISPSLGNKTTDWNAFKCQLTEQLTCNVKLRTKEQLDVAVSDFTKLIQKVMKLRRKWQNSRNPFNKTQLNNKAQQIKRILKELEETSTTSFLENLSSESSTNHSLWKITKKLTKKATPIPPISVNNEWARTEQQKADSFANQLEKTFTPNDIMGPDPQCRNIQPRQQPN</sequence>
<organism evidence="3 4">
    <name type="scientific">Orchesella cincta</name>
    <name type="common">Springtail</name>
    <name type="synonym">Podura cincta</name>
    <dbReference type="NCBI Taxonomy" id="48709"/>
    <lineage>
        <taxon>Eukaryota</taxon>
        <taxon>Metazoa</taxon>
        <taxon>Ecdysozoa</taxon>
        <taxon>Arthropoda</taxon>
        <taxon>Hexapoda</taxon>
        <taxon>Collembola</taxon>
        <taxon>Entomobryomorpha</taxon>
        <taxon>Entomobryoidea</taxon>
        <taxon>Orchesellidae</taxon>
        <taxon>Orchesellinae</taxon>
        <taxon>Orchesella</taxon>
    </lineage>
</organism>
<feature type="compositionally biased region" description="Polar residues" evidence="1">
    <location>
        <begin position="595"/>
        <end position="604"/>
    </location>
</feature>